<name>A0A1E4SAT4_9ASCO</name>
<organism evidence="2 3">
    <name type="scientific">Suhomyces tanzawaensis NRRL Y-17324</name>
    <dbReference type="NCBI Taxonomy" id="984487"/>
    <lineage>
        <taxon>Eukaryota</taxon>
        <taxon>Fungi</taxon>
        <taxon>Dikarya</taxon>
        <taxon>Ascomycota</taxon>
        <taxon>Saccharomycotina</taxon>
        <taxon>Pichiomycetes</taxon>
        <taxon>Debaryomycetaceae</taxon>
        <taxon>Suhomyces</taxon>
    </lineage>
</organism>
<sequence length="226" mass="23278">MVIETPAPKSSITVTSPWTGSFTTFTTATGTDGVETLIIEVPVSISIQTSSVTLTPSSSRRLPWNSSSIERSSGIDTTSSSSSVLLTTILSSSPSVESSSFISNSIIPSSSLIPSATHSQETSNSAIRPSRSGGDHGIPVSTVDSTTVTLPNSSNASTDSSVTVTLVTSNSSPEQNGNTVTTMVSSNSHPAVSASVYIPSISSYEGWASRPQASKLLLALLPLFAF</sequence>
<dbReference type="AlphaFoldDB" id="A0A1E4SAT4"/>
<dbReference type="RefSeq" id="XP_020061733.1">
    <property type="nucleotide sequence ID" value="XM_020206314.1"/>
</dbReference>
<protein>
    <submittedName>
        <fullName evidence="2">Uncharacterized protein</fullName>
    </submittedName>
</protein>
<feature type="compositionally biased region" description="Polar residues" evidence="1">
    <location>
        <begin position="116"/>
        <end position="127"/>
    </location>
</feature>
<feature type="compositionally biased region" description="Low complexity" evidence="1">
    <location>
        <begin position="56"/>
        <end position="79"/>
    </location>
</feature>
<proteinExistence type="predicted"/>
<dbReference type="GeneID" id="30980451"/>
<evidence type="ECO:0000256" key="1">
    <source>
        <dbReference type="SAM" id="MobiDB-lite"/>
    </source>
</evidence>
<feature type="region of interest" description="Disordered" evidence="1">
    <location>
        <begin position="55"/>
        <end position="79"/>
    </location>
</feature>
<dbReference type="EMBL" id="KV453918">
    <property type="protein sequence ID" value="ODV76611.1"/>
    <property type="molecule type" value="Genomic_DNA"/>
</dbReference>
<keyword evidence="3" id="KW-1185">Reference proteome</keyword>
<evidence type="ECO:0000313" key="2">
    <source>
        <dbReference type="EMBL" id="ODV76611.1"/>
    </source>
</evidence>
<evidence type="ECO:0000313" key="3">
    <source>
        <dbReference type="Proteomes" id="UP000094285"/>
    </source>
</evidence>
<feature type="region of interest" description="Disordered" evidence="1">
    <location>
        <begin position="112"/>
        <end position="162"/>
    </location>
</feature>
<feature type="compositionally biased region" description="Polar residues" evidence="1">
    <location>
        <begin position="142"/>
        <end position="156"/>
    </location>
</feature>
<accession>A0A1E4SAT4</accession>
<dbReference type="Proteomes" id="UP000094285">
    <property type="component" value="Unassembled WGS sequence"/>
</dbReference>
<reference evidence="3" key="1">
    <citation type="submission" date="2016-05" db="EMBL/GenBank/DDBJ databases">
        <title>Comparative genomics of biotechnologically important yeasts.</title>
        <authorList>
            <consortium name="DOE Joint Genome Institute"/>
            <person name="Riley R."/>
            <person name="Haridas S."/>
            <person name="Wolfe K.H."/>
            <person name="Lopes M.R."/>
            <person name="Hittinger C.T."/>
            <person name="Goker M."/>
            <person name="Salamov A."/>
            <person name="Wisecaver J."/>
            <person name="Long T.M."/>
            <person name="Aerts A.L."/>
            <person name="Barry K."/>
            <person name="Choi C."/>
            <person name="Clum A."/>
            <person name="Coughlan A.Y."/>
            <person name="Deshpande S."/>
            <person name="Douglass A.P."/>
            <person name="Hanson S.J."/>
            <person name="Klenk H.-P."/>
            <person name="Labutti K."/>
            <person name="Lapidus A."/>
            <person name="Lindquist E."/>
            <person name="Lipzen A."/>
            <person name="Meier-Kolthoff J.P."/>
            <person name="Ohm R.A."/>
            <person name="Otillar R.P."/>
            <person name="Pangilinan J."/>
            <person name="Peng Y."/>
            <person name="Rokas A."/>
            <person name="Rosa C.A."/>
            <person name="Scheuner C."/>
            <person name="Sibirny A.A."/>
            <person name="Slot J.C."/>
            <person name="Stielow J.B."/>
            <person name="Sun H."/>
            <person name="Kurtzman C.P."/>
            <person name="Blackwell M."/>
            <person name="Grigoriev I.V."/>
            <person name="Jeffries T.W."/>
        </authorList>
    </citation>
    <scope>NUCLEOTIDE SEQUENCE [LARGE SCALE GENOMIC DNA]</scope>
    <source>
        <strain evidence="3">NRRL Y-17324</strain>
    </source>
</reference>
<gene>
    <name evidence="2" type="ORF">CANTADRAFT_147616</name>
</gene>